<sequence length="1262" mass="139298">MTNPITVQNYQLGDSLGKGAFGQVYRALNWTTGETVAVKQILLSDVPKSELGELMSEINLLKILDHPNIVKYKGYVKTRECLYIILEYCENGSLHNICKRFGKFPENLVAVYISQVLEGLVYLHEQGVIHRDIKGANILTNKDGTVKLADFGVATTPTGALNDAAVVGSPYWMAPEVIEQSGATTASDIWSVGCVVIELLEGHPPYHFLDPMPALFRIVQDDCPPIPEGCSPIVKDFLYQCFQKDCNLRVSAKKLLKHPWMASARKQMKAESVPGQRPISNYDEAVREVQQWNEALKSPSRPAAQRQQSRARARTIADVMNTSPTPRPTDPAAKNWRMGFIPPAPLPGPSVFSPRAAPPKPIETKGTNGVPPLGVTSPLGPVGLGGVSLSLMEQMKLRELERELETKALRNAAEEDTDNWDDDFEGAISFNKPQALDKSADSNGLGSSTNQPPARAKSEVDENIHTIRPTRSPGGKNTPLSTPPAMSTIVEDYSDLGGEDEDMQIERKVASFKLKNGSRRGLFHPDDIPRMSTRPTANELALDLTPTKGRLQSGQHSFPASPITPPPQSAPILGQNRAVSQPQPSGSLGRSEMRKTQAQSELERYTEDEDEDYEDVFGKPGSNAPEVHMQTLQLNTRLSKRSWLGDEDSDEEDPFAEIDEGFDEHDLETNLNRDRHARLTSSVNGLIDKLEPSAPDYQQRDACDELLSILIEAPEMQAQLVSAHGMLTILEVLESKPTRDVIIRLLKIINLLVTSDYGFLESFCLVGCRGLKVLVDLLDEDYSNQTNLVAHALNGIGSVFELQGPTPKNDFCRMFIREGLLDPLSSALLNVIASHGDSADEMKTKILQILLIFCQVSHSDATVRNALGARKVIRRLLRACELLGPDHLVVILKAVKHLSMNPTLLEALQNANAIEILVHILDEHSTGPHSAEIANHIFQTCFNLCRLNKGRQEEAAQAGIISNLIKIAETTLPLKQFALPILCDLASAGKSCRTLLWQHNVLELYLRLLSDPYFQVSALEAILAWYVHPPVDIFKPCLIRPHTYRLQDETSRVEDFLIQADSLEAMLECFTNSKANSFEGLLDPFLKICRLSQSVTLGIASKSQFFCRITDRLGHGKPVARLNLLRILRAVFDVHPDRTGLVQRYGLLEIVERLSKNDGAVLVRELAREILPSLQSPEPSLNRSVSRTGDGNVSSHIAPRAGLTGVAPRRRGVMRRTASETSVNSGTPGVTRTRLKPVARNKVSEIPWQGSSSAMQSNLSRQ</sequence>
<keyword evidence="3" id="KW-0808">Transferase</keyword>
<accession>A0A5N5QM31</accession>
<feature type="domain" description="Protein kinase" evidence="13">
    <location>
        <begin position="10"/>
        <end position="261"/>
    </location>
</feature>
<organism evidence="14 15">
    <name type="scientific">Ceratobasidium theobromae</name>
    <dbReference type="NCBI Taxonomy" id="1582974"/>
    <lineage>
        <taxon>Eukaryota</taxon>
        <taxon>Fungi</taxon>
        <taxon>Dikarya</taxon>
        <taxon>Basidiomycota</taxon>
        <taxon>Agaricomycotina</taxon>
        <taxon>Agaricomycetes</taxon>
        <taxon>Cantharellales</taxon>
        <taxon>Ceratobasidiaceae</taxon>
        <taxon>Ceratobasidium</taxon>
    </lineage>
</organism>
<dbReference type="PROSITE" id="PS00107">
    <property type="entry name" value="PROTEIN_KINASE_ATP"/>
    <property type="match status" value="1"/>
</dbReference>
<evidence type="ECO:0000256" key="4">
    <source>
        <dbReference type="ARBA" id="ARBA00022723"/>
    </source>
</evidence>
<feature type="region of interest" description="Disordered" evidence="12">
    <location>
        <begin position="1177"/>
        <end position="1198"/>
    </location>
</feature>
<evidence type="ECO:0000256" key="9">
    <source>
        <dbReference type="ARBA" id="ARBA00047899"/>
    </source>
</evidence>
<evidence type="ECO:0000256" key="2">
    <source>
        <dbReference type="ARBA" id="ARBA00022527"/>
    </source>
</evidence>
<gene>
    <name evidence="14" type="ORF">CTheo_3740</name>
</gene>
<evidence type="ECO:0000256" key="5">
    <source>
        <dbReference type="ARBA" id="ARBA00022741"/>
    </source>
</evidence>
<dbReference type="InterPro" id="IPR011009">
    <property type="entry name" value="Kinase-like_dom_sf"/>
</dbReference>
<dbReference type="Gene3D" id="1.25.10.10">
    <property type="entry name" value="Leucine-rich Repeat Variant"/>
    <property type="match status" value="2"/>
</dbReference>
<evidence type="ECO:0000259" key="13">
    <source>
        <dbReference type="PROSITE" id="PS50011"/>
    </source>
</evidence>
<feature type="region of interest" description="Disordered" evidence="12">
    <location>
        <begin position="435"/>
        <end position="485"/>
    </location>
</feature>
<dbReference type="InterPro" id="IPR053235">
    <property type="entry name" value="Ser_Thr_kinase"/>
</dbReference>
<keyword evidence="6" id="KW-0418">Kinase</keyword>
<comment type="catalytic activity">
    <reaction evidence="9">
        <text>L-threonyl-[protein] + ATP = O-phospho-L-threonyl-[protein] + ADP + H(+)</text>
        <dbReference type="Rhea" id="RHEA:46608"/>
        <dbReference type="Rhea" id="RHEA-COMP:11060"/>
        <dbReference type="Rhea" id="RHEA-COMP:11605"/>
        <dbReference type="ChEBI" id="CHEBI:15378"/>
        <dbReference type="ChEBI" id="CHEBI:30013"/>
        <dbReference type="ChEBI" id="CHEBI:30616"/>
        <dbReference type="ChEBI" id="CHEBI:61977"/>
        <dbReference type="ChEBI" id="CHEBI:456216"/>
        <dbReference type="EC" id="2.7.11.1"/>
    </reaction>
</comment>
<feature type="compositionally biased region" description="Polar residues" evidence="12">
    <location>
        <begin position="577"/>
        <end position="588"/>
    </location>
</feature>
<dbReference type="PROSITE" id="PS00108">
    <property type="entry name" value="PROTEIN_KINASE_ST"/>
    <property type="match status" value="1"/>
</dbReference>
<feature type="compositionally biased region" description="Polar residues" evidence="12">
    <location>
        <begin position="1177"/>
        <end position="1195"/>
    </location>
</feature>
<dbReference type="PROSITE" id="PS50011">
    <property type="entry name" value="PROTEIN_KINASE_DOM"/>
    <property type="match status" value="1"/>
</dbReference>
<evidence type="ECO:0000256" key="10">
    <source>
        <dbReference type="ARBA" id="ARBA00048679"/>
    </source>
</evidence>
<dbReference type="FunFam" id="3.30.200.20:FF:000042">
    <property type="entry name" value="Aurora kinase A"/>
    <property type="match status" value="1"/>
</dbReference>
<feature type="compositionally biased region" description="Polar residues" evidence="12">
    <location>
        <begin position="1249"/>
        <end position="1262"/>
    </location>
</feature>
<dbReference type="GO" id="GO:0004674">
    <property type="term" value="F:protein serine/threonine kinase activity"/>
    <property type="evidence" value="ECO:0007669"/>
    <property type="project" value="UniProtKB-KW"/>
</dbReference>
<dbReference type="OrthoDB" id="8693905at2759"/>
<dbReference type="GO" id="GO:0046872">
    <property type="term" value="F:metal ion binding"/>
    <property type="evidence" value="ECO:0007669"/>
    <property type="project" value="UniProtKB-KW"/>
</dbReference>
<evidence type="ECO:0000313" key="15">
    <source>
        <dbReference type="Proteomes" id="UP000383932"/>
    </source>
</evidence>
<evidence type="ECO:0000256" key="1">
    <source>
        <dbReference type="ARBA" id="ARBA00012513"/>
    </source>
</evidence>
<dbReference type="InterPro" id="IPR008271">
    <property type="entry name" value="Ser/Thr_kinase_AS"/>
</dbReference>
<dbReference type="PANTHER" id="PTHR24361">
    <property type="entry name" value="MITOGEN-ACTIVATED KINASE KINASE KINASE"/>
    <property type="match status" value="1"/>
</dbReference>
<keyword evidence="5 11" id="KW-0547">Nucleotide-binding</keyword>
<dbReference type="SMART" id="SM00220">
    <property type="entry name" value="S_TKc"/>
    <property type="match status" value="1"/>
</dbReference>
<feature type="compositionally biased region" description="Polar residues" evidence="12">
    <location>
        <begin position="1219"/>
        <end position="1230"/>
    </location>
</feature>
<keyword evidence="2" id="KW-0723">Serine/threonine-protein kinase</keyword>
<evidence type="ECO:0000256" key="8">
    <source>
        <dbReference type="ARBA" id="ARBA00025754"/>
    </source>
</evidence>
<feature type="compositionally biased region" description="Basic and acidic residues" evidence="12">
    <location>
        <begin position="591"/>
        <end position="605"/>
    </location>
</feature>
<dbReference type="SUPFAM" id="SSF56112">
    <property type="entry name" value="Protein kinase-like (PK-like)"/>
    <property type="match status" value="1"/>
</dbReference>
<feature type="region of interest" description="Disordered" evidence="12">
    <location>
        <begin position="1213"/>
        <end position="1232"/>
    </location>
</feature>
<dbReference type="InterPro" id="IPR011989">
    <property type="entry name" value="ARM-like"/>
</dbReference>
<feature type="region of interest" description="Disordered" evidence="12">
    <location>
        <begin position="1242"/>
        <end position="1262"/>
    </location>
</feature>
<feature type="binding site" evidence="11">
    <location>
        <position position="39"/>
    </location>
    <ligand>
        <name>ATP</name>
        <dbReference type="ChEBI" id="CHEBI:30616"/>
    </ligand>
</feature>
<evidence type="ECO:0000256" key="6">
    <source>
        <dbReference type="ARBA" id="ARBA00022777"/>
    </source>
</evidence>
<dbReference type="GO" id="GO:0005737">
    <property type="term" value="C:cytoplasm"/>
    <property type="evidence" value="ECO:0007669"/>
    <property type="project" value="TreeGrafter"/>
</dbReference>
<comment type="caution">
    <text evidence="14">The sequence shown here is derived from an EMBL/GenBank/DDBJ whole genome shotgun (WGS) entry which is preliminary data.</text>
</comment>
<evidence type="ECO:0000256" key="11">
    <source>
        <dbReference type="PROSITE-ProRule" id="PRU10141"/>
    </source>
</evidence>
<name>A0A5N5QM31_9AGAM</name>
<dbReference type="Proteomes" id="UP000383932">
    <property type="component" value="Unassembled WGS sequence"/>
</dbReference>
<dbReference type="GO" id="GO:0005524">
    <property type="term" value="F:ATP binding"/>
    <property type="evidence" value="ECO:0007669"/>
    <property type="project" value="UniProtKB-UniRule"/>
</dbReference>
<proteinExistence type="inferred from homology"/>
<evidence type="ECO:0000313" key="14">
    <source>
        <dbReference type="EMBL" id="KAB5592820.1"/>
    </source>
</evidence>
<evidence type="ECO:0000256" key="12">
    <source>
        <dbReference type="SAM" id="MobiDB-lite"/>
    </source>
</evidence>
<dbReference type="EMBL" id="SSOP01000053">
    <property type="protein sequence ID" value="KAB5592820.1"/>
    <property type="molecule type" value="Genomic_DNA"/>
</dbReference>
<evidence type="ECO:0000256" key="7">
    <source>
        <dbReference type="ARBA" id="ARBA00022840"/>
    </source>
</evidence>
<feature type="region of interest" description="Disordered" evidence="12">
    <location>
        <begin position="549"/>
        <end position="613"/>
    </location>
</feature>
<comment type="similarity">
    <text evidence="8">Belongs to the protein kinase superfamily. STE Ser/Thr protein kinase family.</text>
</comment>
<dbReference type="PANTHER" id="PTHR24361:SF433">
    <property type="entry name" value="PROTEIN KINASE DOMAIN-CONTAINING PROTEIN"/>
    <property type="match status" value="1"/>
</dbReference>
<dbReference type="InterPro" id="IPR000719">
    <property type="entry name" value="Prot_kinase_dom"/>
</dbReference>
<evidence type="ECO:0000256" key="3">
    <source>
        <dbReference type="ARBA" id="ARBA00022679"/>
    </source>
</evidence>
<dbReference type="FunFam" id="1.10.510.10:FF:000946">
    <property type="entry name" value="Probable serine/threonine-protein kinase DDB_G0284251"/>
    <property type="match status" value="1"/>
</dbReference>
<dbReference type="FunFam" id="1.25.10.10:FF:000583">
    <property type="entry name" value="MAP3K epsilon protein kinase 1"/>
    <property type="match status" value="1"/>
</dbReference>
<comment type="catalytic activity">
    <reaction evidence="10">
        <text>L-seryl-[protein] + ATP = O-phospho-L-seryl-[protein] + ADP + H(+)</text>
        <dbReference type="Rhea" id="RHEA:17989"/>
        <dbReference type="Rhea" id="RHEA-COMP:9863"/>
        <dbReference type="Rhea" id="RHEA-COMP:11604"/>
        <dbReference type="ChEBI" id="CHEBI:15378"/>
        <dbReference type="ChEBI" id="CHEBI:29999"/>
        <dbReference type="ChEBI" id="CHEBI:30616"/>
        <dbReference type="ChEBI" id="CHEBI:83421"/>
        <dbReference type="ChEBI" id="CHEBI:456216"/>
        <dbReference type="EC" id="2.7.11.1"/>
    </reaction>
</comment>
<keyword evidence="15" id="KW-1185">Reference proteome</keyword>
<dbReference type="InterPro" id="IPR016024">
    <property type="entry name" value="ARM-type_fold"/>
</dbReference>
<dbReference type="CDD" id="cd06627">
    <property type="entry name" value="STKc_Cdc7_like"/>
    <property type="match status" value="1"/>
</dbReference>
<dbReference type="SUPFAM" id="SSF48371">
    <property type="entry name" value="ARM repeat"/>
    <property type="match status" value="1"/>
</dbReference>
<feature type="compositionally biased region" description="Polar residues" evidence="12">
    <location>
        <begin position="441"/>
        <end position="452"/>
    </location>
</feature>
<keyword evidence="7 11" id="KW-0067">ATP-binding</keyword>
<dbReference type="Pfam" id="PF00069">
    <property type="entry name" value="Pkinase"/>
    <property type="match status" value="1"/>
</dbReference>
<dbReference type="Gene3D" id="1.10.510.10">
    <property type="entry name" value="Transferase(Phosphotransferase) domain 1"/>
    <property type="match status" value="1"/>
</dbReference>
<reference evidence="14 15" key="1">
    <citation type="journal article" date="2019" name="Fungal Biol. Biotechnol.">
        <title>Draft genome sequence of fastidious pathogen Ceratobasidium theobromae, which causes vascular-streak dieback in Theobroma cacao.</title>
        <authorList>
            <person name="Ali S.S."/>
            <person name="Asman A."/>
            <person name="Shao J."/>
            <person name="Firmansyah A.P."/>
            <person name="Susilo A.W."/>
            <person name="Rosmana A."/>
            <person name="McMahon P."/>
            <person name="Junaid M."/>
            <person name="Guest D."/>
            <person name="Kheng T.Y."/>
            <person name="Meinhardt L.W."/>
            <person name="Bailey B.A."/>
        </authorList>
    </citation>
    <scope>NUCLEOTIDE SEQUENCE [LARGE SCALE GENOMIC DNA]</scope>
    <source>
        <strain evidence="14 15">CT2</strain>
    </source>
</reference>
<feature type="compositionally biased region" description="Basic and acidic residues" evidence="12">
    <location>
        <begin position="456"/>
        <end position="465"/>
    </location>
</feature>
<dbReference type="AlphaFoldDB" id="A0A5N5QM31"/>
<dbReference type="EC" id="2.7.11.1" evidence="1"/>
<keyword evidence="4" id="KW-0479">Metal-binding</keyword>
<protein>
    <recommendedName>
        <fullName evidence="1">non-specific serine/threonine protein kinase</fullName>
        <ecNumber evidence="1">2.7.11.1</ecNumber>
    </recommendedName>
</protein>
<dbReference type="InterPro" id="IPR017441">
    <property type="entry name" value="Protein_kinase_ATP_BS"/>
</dbReference>